<name>A0A8J3MNM1_9RICK</name>
<feature type="compositionally biased region" description="Acidic residues" evidence="4">
    <location>
        <begin position="337"/>
        <end position="346"/>
    </location>
</feature>
<evidence type="ECO:0000313" key="5">
    <source>
        <dbReference type="EMBL" id="GHM59103.1"/>
    </source>
</evidence>
<dbReference type="InterPro" id="IPR002110">
    <property type="entry name" value="Ankyrin_rpt"/>
</dbReference>
<keyword evidence="2 3" id="KW-0040">ANK repeat</keyword>
<dbReference type="PANTHER" id="PTHR24198:SF165">
    <property type="entry name" value="ANKYRIN REPEAT-CONTAINING PROTEIN-RELATED"/>
    <property type="match status" value="1"/>
</dbReference>
<reference evidence="5 6" key="1">
    <citation type="journal article" date="2021" name="Microb. Ecol.">
        <title>Candidatus Mesenet longicola: Novel Endosymbionts of Brontispa longissima that Induce Cytoplasmic Incompatibility.</title>
        <authorList>
            <person name="Takano S."/>
            <person name="Gotoh Y."/>
            <person name="Hayashi T."/>
        </authorList>
    </citation>
    <scope>NUCLEOTIDE SEQUENCE [LARGE SCALE GENOMIC DNA]</scope>
    <source>
        <strain evidence="5">L5</strain>
    </source>
</reference>
<dbReference type="SMART" id="SM00248">
    <property type="entry name" value="ANK"/>
    <property type="match status" value="4"/>
</dbReference>
<evidence type="ECO:0008006" key="7">
    <source>
        <dbReference type="Google" id="ProtNLM"/>
    </source>
</evidence>
<dbReference type="PANTHER" id="PTHR24198">
    <property type="entry name" value="ANKYRIN REPEAT AND PROTEIN KINASE DOMAIN-CONTAINING PROTEIN"/>
    <property type="match status" value="1"/>
</dbReference>
<feature type="repeat" description="ANK" evidence="3">
    <location>
        <begin position="21"/>
        <end position="53"/>
    </location>
</feature>
<proteinExistence type="predicted"/>
<protein>
    <recommendedName>
        <fullName evidence="7">Ankyrin repeat domain-containing protein</fullName>
    </recommendedName>
</protein>
<gene>
    <name evidence="5" type="ORF">sL5_00960</name>
</gene>
<feature type="region of interest" description="Disordered" evidence="4">
    <location>
        <begin position="337"/>
        <end position="381"/>
    </location>
</feature>
<dbReference type="Pfam" id="PF12796">
    <property type="entry name" value="Ank_2"/>
    <property type="match status" value="2"/>
</dbReference>
<evidence type="ECO:0000256" key="1">
    <source>
        <dbReference type="ARBA" id="ARBA00022737"/>
    </source>
</evidence>
<dbReference type="Proteomes" id="UP000637906">
    <property type="component" value="Unassembled WGS sequence"/>
</dbReference>
<dbReference type="EMBL" id="BNGU01000003">
    <property type="protein sequence ID" value="GHM59103.1"/>
    <property type="molecule type" value="Genomic_DNA"/>
</dbReference>
<sequence length="381" mass="42815">MIDCDRDQFNSNKKTSEENCNYTPLLHMAVACNSQEVVKALLENGADPNILDINGWTPLQVAVINNYQEITKTLLKHNAGVAIGNAPLHIAINRPSTSDVKVYTKDIGKSNLPVATATAQQISDQSNEEAREATQVIPIKIKNLAKIQLGGITQGYSDNAKIIQALLSHDTSKELENALINQSNRKWYYPIHLAVISENLDAAEVLLSDPRVDINAGTGINRKTALMLATEKDYYDMVKLLLNHGNIDHSIYNDYGDTAFEWALKNECSDDIIIMLWRDIERRIKNGILKDYSIKLVHDLEIEKRLDRIEAEYGIDIRSMVEFIYIPGLEGYGDAEYESDVSEESEISEHETLENQENEPELEMSDIEVEAGPAAKRQRRG</sequence>
<dbReference type="InterPro" id="IPR036770">
    <property type="entry name" value="Ankyrin_rpt-contain_sf"/>
</dbReference>
<feature type="compositionally biased region" description="Acidic residues" evidence="4">
    <location>
        <begin position="354"/>
        <end position="369"/>
    </location>
</feature>
<dbReference type="Gene3D" id="1.25.40.20">
    <property type="entry name" value="Ankyrin repeat-containing domain"/>
    <property type="match status" value="2"/>
</dbReference>
<comment type="caution">
    <text evidence="5">The sequence shown here is derived from an EMBL/GenBank/DDBJ whole genome shotgun (WGS) entry which is preliminary data.</text>
</comment>
<evidence type="ECO:0000256" key="3">
    <source>
        <dbReference type="PROSITE-ProRule" id="PRU00023"/>
    </source>
</evidence>
<organism evidence="5 6">
    <name type="scientific">Candidatus Mesenet longicola</name>
    <dbReference type="NCBI Taxonomy" id="1892558"/>
    <lineage>
        <taxon>Bacteria</taxon>
        <taxon>Pseudomonadati</taxon>
        <taxon>Pseudomonadota</taxon>
        <taxon>Alphaproteobacteria</taxon>
        <taxon>Rickettsiales</taxon>
        <taxon>Anaplasmataceae</taxon>
        <taxon>Candidatus Mesenet</taxon>
    </lineage>
</organism>
<feature type="repeat" description="ANK" evidence="3">
    <location>
        <begin position="54"/>
        <end position="86"/>
    </location>
</feature>
<evidence type="ECO:0000256" key="2">
    <source>
        <dbReference type="ARBA" id="ARBA00023043"/>
    </source>
</evidence>
<evidence type="ECO:0000256" key="4">
    <source>
        <dbReference type="SAM" id="MobiDB-lite"/>
    </source>
</evidence>
<dbReference type="AlphaFoldDB" id="A0A8J3MNM1"/>
<evidence type="ECO:0000313" key="6">
    <source>
        <dbReference type="Proteomes" id="UP000637906"/>
    </source>
</evidence>
<keyword evidence="1" id="KW-0677">Repeat</keyword>
<accession>A0A8J3MNM1</accession>
<dbReference type="PROSITE" id="PS50088">
    <property type="entry name" value="ANK_REPEAT"/>
    <property type="match status" value="2"/>
</dbReference>
<dbReference type="PROSITE" id="PS50297">
    <property type="entry name" value="ANK_REP_REGION"/>
    <property type="match status" value="2"/>
</dbReference>
<dbReference type="PROSITE" id="PS51257">
    <property type="entry name" value="PROKAR_LIPOPROTEIN"/>
    <property type="match status" value="1"/>
</dbReference>
<dbReference type="GO" id="GO:0005737">
    <property type="term" value="C:cytoplasm"/>
    <property type="evidence" value="ECO:0007669"/>
    <property type="project" value="TreeGrafter"/>
</dbReference>
<keyword evidence="6" id="KW-1185">Reference proteome</keyword>
<dbReference type="SUPFAM" id="SSF48403">
    <property type="entry name" value="Ankyrin repeat"/>
    <property type="match status" value="1"/>
</dbReference>